<dbReference type="EMBL" id="BRYB01002495">
    <property type="protein sequence ID" value="GMI20533.1"/>
    <property type="molecule type" value="Genomic_DNA"/>
</dbReference>
<protein>
    <recommendedName>
        <fullName evidence="4">Small acidic protein-like domain-containing protein</fullName>
    </recommendedName>
</protein>
<organism evidence="2 3">
    <name type="scientific">Tetraparma gracilis</name>
    <dbReference type="NCBI Taxonomy" id="2962635"/>
    <lineage>
        <taxon>Eukaryota</taxon>
        <taxon>Sar</taxon>
        <taxon>Stramenopiles</taxon>
        <taxon>Ochrophyta</taxon>
        <taxon>Bolidophyceae</taxon>
        <taxon>Parmales</taxon>
        <taxon>Triparmaceae</taxon>
        <taxon>Tetraparma</taxon>
    </lineage>
</organism>
<comment type="caution">
    <text evidence="2">The sequence shown here is derived from an EMBL/GenBank/DDBJ whole genome shotgun (WGS) entry which is preliminary data.</text>
</comment>
<feature type="compositionally biased region" description="Basic and acidic residues" evidence="1">
    <location>
        <begin position="143"/>
        <end position="212"/>
    </location>
</feature>
<proteinExistence type="predicted"/>
<feature type="compositionally biased region" description="Basic residues" evidence="1">
    <location>
        <begin position="55"/>
        <end position="77"/>
    </location>
</feature>
<sequence length="266" mass="28690">MEDPLVMMRKREEALNKERGKAAHVQHVLSGGSAGAVVEKREKKSKKEKKAEKKEKKKMKKAAKKEKKKEKKAAKRSRRDDSSSSSSSDSEDEKDAKKPRVEPAAAAAPALPAAPPVFEKKAGFGLQGKGGKALPASGAPKRLGPDPELLRKKREEEDAAKARAKELLGKRRGADKPQDREAKLRAMQEDARGFDEARARQGERDRAAKEAEAGEEEGGGGGGGNKAAFLADMARANHGVGEQATTLGDRISRNKHTNQRGDGGFL</sequence>
<keyword evidence="3" id="KW-1185">Reference proteome</keyword>
<evidence type="ECO:0000256" key="1">
    <source>
        <dbReference type="SAM" id="MobiDB-lite"/>
    </source>
</evidence>
<evidence type="ECO:0008006" key="4">
    <source>
        <dbReference type="Google" id="ProtNLM"/>
    </source>
</evidence>
<accession>A0ABQ6M6M9</accession>
<gene>
    <name evidence="2" type="ORF">TeGR_g11597</name>
</gene>
<evidence type="ECO:0000313" key="2">
    <source>
        <dbReference type="EMBL" id="GMI20533.1"/>
    </source>
</evidence>
<feature type="region of interest" description="Disordered" evidence="1">
    <location>
        <begin position="15"/>
        <end position="266"/>
    </location>
</feature>
<reference evidence="2 3" key="1">
    <citation type="journal article" date="2023" name="Commun. Biol.">
        <title>Genome analysis of Parmales, the sister group of diatoms, reveals the evolutionary specialization of diatoms from phago-mixotrophs to photoautotrophs.</title>
        <authorList>
            <person name="Ban H."/>
            <person name="Sato S."/>
            <person name="Yoshikawa S."/>
            <person name="Yamada K."/>
            <person name="Nakamura Y."/>
            <person name="Ichinomiya M."/>
            <person name="Sato N."/>
            <person name="Blanc-Mathieu R."/>
            <person name="Endo H."/>
            <person name="Kuwata A."/>
            <person name="Ogata H."/>
        </authorList>
    </citation>
    <scope>NUCLEOTIDE SEQUENCE [LARGE SCALE GENOMIC DNA]</scope>
</reference>
<name>A0ABQ6M6M9_9STRA</name>
<dbReference type="Proteomes" id="UP001165060">
    <property type="component" value="Unassembled WGS sequence"/>
</dbReference>
<evidence type="ECO:0000313" key="3">
    <source>
        <dbReference type="Proteomes" id="UP001165060"/>
    </source>
</evidence>